<reference evidence="9" key="1">
    <citation type="submission" date="2016-04" db="EMBL/GenBank/DDBJ databases">
        <authorList>
            <person name="Shah S.A."/>
            <person name="Garrett R.A."/>
        </authorList>
    </citation>
    <scope>NUCLEOTIDE SEQUENCE [LARGE SCALE GENOMIC DNA]</scope>
    <source>
        <strain evidence="9">ATCC 35091 / DSM 1616 / JCM 8930 / NBRC 15331 / P1</strain>
    </source>
</reference>
<evidence type="ECO:0000259" key="5">
    <source>
        <dbReference type="Pfam" id="PF00501"/>
    </source>
</evidence>
<dbReference type="SUPFAM" id="SSF56801">
    <property type="entry name" value="Acetyl-CoA synthetase-like"/>
    <property type="match status" value="1"/>
</dbReference>
<dbReference type="InterPro" id="IPR000873">
    <property type="entry name" value="AMP-dep_synth/lig_dom"/>
</dbReference>
<evidence type="ECO:0000256" key="4">
    <source>
        <dbReference type="ARBA" id="ARBA00022840"/>
    </source>
</evidence>
<dbReference type="GO" id="GO:0003987">
    <property type="term" value="F:acetate-CoA ligase activity"/>
    <property type="evidence" value="ECO:0007669"/>
    <property type="project" value="TreeGrafter"/>
</dbReference>
<evidence type="ECO:0000259" key="7">
    <source>
        <dbReference type="Pfam" id="PF16177"/>
    </source>
</evidence>
<dbReference type="InterPro" id="IPR045851">
    <property type="entry name" value="AMP-bd_C_sf"/>
</dbReference>
<feature type="domain" description="AMP-dependent synthetase/ligase" evidence="5">
    <location>
        <begin position="69"/>
        <end position="449"/>
    </location>
</feature>
<dbReference type="GO" id="GO:0005524">
    <property type="term" value="F:ATP binding"/>
    <property type="evidence" value="ECO:0007669"/>
    <property type="project" value="UniProtKB-KW"/>
</dbReference>
<accession>A0A157T4G1</accession>
<evidence type="ECO:0000259" key="6">
    <source>
        <dbReference type="Pfam" id="PF13193"/>
    </source>
</evidence>
<dbReference type="PROSITE" id="PS00455">
    <property type="entry name" value="AMP_BINDING"/>
    <property type="match status" value="1"/>
</dbReference>
<dbReference type="Pfam" id="PF16177">
    <property type="entry name" value="ACAS_N"/>
    <property type="match status" value="1"/>
</dbReference>
<feature type="domain" description="AMP-binding enzyme C-terminal" evidence="6">
    <location>
        <begin position="514"/>
        <end position="584"/>
    </location>
</feature>
<protein>
    <submittedName>
        <fullName evidence="8">AMP-dependent synthetase</fullName>
    </submittedName>
</protein>
<evidence type="ECO:0000256" key="2">
    <source>
        <dbReference type="ARBA" id="ARBA00022598"/>
    </source>
</evidence>
<name>A0A157T4G1_SACSO</name>
<keyword evidence="4" id="KW-0067">ATP-binding</keyword>
<dbReference type="PANTHER" id="PTHR24095">
    <property type="entry name" value="ACETYL-COENZYME A SYNTHETASE"/>
    <property type="match status" value="1"/>
</dbReference>
<dbReference type="OrthoDB" id="24430at2157"/>
<evidence type="ECO:0000256" key="3">
    <source>
        <dbReference type="ARBA" id="ARBA00022741"/>
    </source>
</evidence>
<dbReference type="Proteomes" id="UP000076770">
    <property type="component" value="Chromosome i"/>
</dbReference>
<dbReference type="InterPro" id="IPR020845">
    <property type="entry name" value="AMP-binding_CS"/>
</dbReference>
<dbReference type="InterPro" id="IPR025110">
    <property type="entry name" value="AMP-bd_C"/>
</dbReference>
<dbReference type="PANTHER" id="PTHR24095:SF232">
    <property type="entry name" value="ACETYL-COENZYME A SYNTHETASE"/>
    <property type="match status" value="1"/>
</dbReference>
<keyword evidence="3" id="KW-0547">Nucleotide-binding</keyword>
<dbReference type="GO" id="GO:0006085">
    <property type="term" value="P:acetyl-CoA biosynthetic process"/>
    <property type="evidence" value="ECO:0007669"/>
    <property type="project" value="TreeGrafter"/>
</dbReference>
<organism evidence="8 9">
    <name type="scientific">Saccharolobus solfataricus</name>
    <name type="common">Sulfolobus solfataricus</name>
    <dbReference type="NCBI Taxonomy" id="2287"/>
    <lineage>
        <taxon>Archaea</taxon>
        <taxon>Thermoproteota</taxon>
        <taxon>Thermoprotei</taxon>
        <taxon>Sulfolobales</taxon>
        <taxon>Sulfolobaceae</taxon>
        <taxon>Saccharolobus</taxon>
    </lineage>
</organism>
<dbReference type="Pfam" id="PF13193">
    <property type="entry name" value="AMP-binding_C"/>
    <property type="match status" value="1"/>
</dbReference>
<keyword evidence="2" id="KW-0436">Ligase</keyword>
<proteinExistence type="inferred from homology"/>
<sequence>MSWKIYSLDQIKALAKFSMENPEAFWRDKANYVSWFRQPEKILEGEPPYEKWFVGGTLNISYNAIDRHLPDKKDKVAFYWTNERLDSFRSISFQDLYQEVNKAAYVLSELGVKKGDTVSMLMPNIPEAVYFSLATHRLGAILIIHYVGLSEETVAYRFNDCGSKVLIVASKTFRNGNEIRIKDFVDKVLESHTTPIQKVLTVPRGYSDFNVNGKRDVVYDGVKPKGKVYVKPVEVEANEPATVYYTSGTTGRPKGLYHSNGGYVIALNWAFKAIFNPTENDVWWTVSELGWPVWPMANLYTIPVMGIPGVLFEGYVGYKRDLFSRVIERYNVSLVWSSTTTLYTLKSLGEESVKSGDTSSLRMILNTGEPLNVGAWMWLNQNLPQVKIADAYWMTEHLSPVGATPYGIGEIPFKAGSAGIQFPGGTYFLIVDDEGKPLPPKQKGYIVLKPLNPALAKMWNDPNYEKIKEKYWSRFPGYFYTGDYGYVDEDGYLFVLGRADDVIRAEGERIGTLEVESVIVTHPNVAEAAVIGQGGNIIAFVVPRQGVEVGDALRNDIKNYCRNAGYIVDKVVFVKRLPKTKSGKIMRRLLKAILANENPGDVSTLDDIRIMEELKEALKSLS</sequence>
<evidence type="ECO:0000313" key="8">
    <source>
        <dbReference type="EMBL" id="SAI85751.1"/>
    </source>
</evidence>
<gene>
    <name evidence="8" type="ORF">SSOP1_2197</name>
</gene>
<dbReference type="InterPro" id="IPR032387">
    <property type="entry name" value="ACAS_N"/>
</dbReference>
<dbReference type="AlphaFoldDB" id="A0A157T4G1"/>
<dbReference type="Pfam" id="PF00501">
    <property type="entry name" value="AMP-binding"/>
    <property type="match status" value="1"/>
</dbReference>
<dbReference type="Gene3D" id="3.30.300.30">
    <property type="match status" value="1"/>
</dbReference>
<evidence type="ECO:0000256" key="1">
    <source>
        <dbReference type="ARBA" id="ARBA00006432"/>
    </source>
</evidence>
<evidence type="ECO:0000313" key="9">
    <source>
        <dbReference type="Proteomes" id="UP000076770"/>
    </source>
</evidence>
<dbReference type="EMBL" id="LT549890">
    <property type="protein sequence ID" value="SAI85751.1"/>
    <property type="molecule type" value="Genomic_DNA"/>
</dbReference>
<dbReference type="InterPro" id="IPR042099">
    <property type="entry name" value="ANL_N_sf"/>
</dbReference>
<dbReference type="GeneID" id="27428386"/>
<feature type="domain" description="Acetyl-coenzyme A synthetase N-terminal" evidence="7">
    <location>
        <begin position="12"/>
        <end position="64"/>
    </location>
</feature>
<comment type="similarity">
    <text evidence="1">Belongs to the ATP-dependent AMP-binding enzyme family.</text>
</comment>
<dbReference type="GeneID" id="1453570"/>
<dbReference type="PATRIC" id="fig|2287.9.peg.2305"/>
<dbReference type="Gene3D" id="3.40.50.12780">
    <property type="entry name" value="N-terminal domain of ligase-like"/>
    <property type="match status" value="1"/>
</dbReference>
<dbReference type="RefSeq" id="WP_010923763.1">
    <property type="nucleotide sequence ID" value="NZ_LT549890.1"/>
</dbReference>